<dbReference type="PROSITE" id="PS50097">
    <property type="entry name" value="BTB"/>
    <property type="match status" value="1"/>
</dbReference>
<sequence length="297" mass="34378">MNRYKLSDLHRLSESKASLQAPGSSPRFVVIPSKASPQILKRKMTVEEYMDSRESVQMPRPEGVQESSARSATDIADVVNDEFLIHELIKSGKMVKVYIGPEKHCWEIHEDAICHQSPYFEKAFRGGFKESAQKSINLEDEDSDVFGLFVHWIYTSSLRCNKCTNPSRMIDPEEHFMQYLRLETFADKYLISGLSRFVIAQWIKCHRVAIYRPFKKEIDYIYENLPEKSLFRAEVVAQVLLHYLTVVDDSDHIYMGFLLAANRSFAEVFSSQLRSHLIKKAEDCEIEYCCAHKVLCT</sequence>
<dbReference type="EMBL" id="FJUX01000112">
    <property type="protein sequence ID" value="CZT09223.1"/>
    <property type="molecule type" value="Genomic_DNA"/>
</dbReference>
<gene>
    <name evidence="2" type="ORF">RAG0_14057</name>
</gene>
<proteinExistence type="predicted"/>
<name>A0A1E1LFD2_9HELO</name>
<dbReference type="InterPro" id="IPR011333">
    <property type="entry name" value="SKP1/BTB/POZ_sf"/>
</dbReference>
<dbReference type="PANTHER" id="PTHR47843">
    <property type="entry name" value="BTB DOMAIN-CONTAINING PROTEIN-RELATED"/>
    <property type="match status" value="1"/>
</dbReference>
<reference evidence="3" key="1">
    <citation type="submission" date="2016-03" db="EMBL/GenBank/DDBJ databases">
        <authorList>
            <person name="Guldener U."/>
        </authorList>
    </citation>
    <scope>NUCLEOTIDE SEQUENCE [LARGE SCALE GENOMIC DNA]</scope>
    <source>
        <strain evidence="3">04CH-RAC-A.6.1</strain>
    </source>
</reference>
<organism evidence="2 3">
    <name type="scientific">Rhynchosporium agropyri</name>
    <dbReference type="NCBI Taxonomy" id="914238"/>
    <lineage>
        <taxon>Eukaryota</taxon>
        <taxon>Fungi</taxon>
        <taxon>Dikarya</taxon>
        <taxon>Ascomycota</taxon>
        <taxon>Pezizomycotina</taxon>
        <taxon>Leotiomycetes</taxon>
        <taxon>Helotiales</taxon>
        <taxon>Ploettnerulaceae</taxon>
        <taxon>Rhynchosporium</taxon>
    </lineage>
</organism>
<accession>A0A1E1LFD2</accession>
<dbReference type="SUPFAM" id="SSF54695">
    <property type="entry name" value="POZ domain"/>
    <property type="match status" value="1"/>
</dbReference>
<keyword evidence="3" id="KW-1185">Reference proteome</keyword>
<dbReference type="Gene3D" id="3.30.710.10">
    <property type="entry name" value="Potassium Channel Kv1.1, Chain A"/>
    <property type="match status" value="1"/>
</dbReference>
<feature type="domain" description="BTB" evidence="1">
    <location>
        <begin position="95"/>
        <end position="162"/>
    </location>
</feature>
<evidence type="ECO:0000313" key="2">
    <source>
        <dbReference type="EMBL" id="CZT09223.1"/>
    </source>
</evidence>
<dbReference type="Pfam" id="PF00651">
    <property type="entry name" value="BTB"/>
    <property type="match status" value="1"/>
</dbReference>
<dbReference type="PANTHER" id="PTHR47843:SF2">
    <property type="entry name" value="BTB DOMAIN-CONTAINING PROTEIN"/>
    <property type="match status" value="1"/>
</dbReference>
<dbReference type="InterPro" id="IPR000210">
    <property type="entry name" value="BTB/POZ_dom"/>
</dbReference>
<dbReference type="Proteomes" id="UP000178912">
    <property type="component" value="Unassembled WGS sequence"/>
</dbReference>
<dbReference type="CDD" id="cd18186">
    <property type="entry name" value="BTB_POZ_ZBTB_KLHL-like"/>
    <property type="match status" value="1"/>
</dbReference>
<protein>
    <recommendedName>
        <fullName evidence="1">BTB domain-containing protein</fullName>
    </recommendedName>
</protein>
<dbReference type="OrthoDB" id="194443at2759"/>
<evidence type="ECO:0000313" key="3">
    <source>
        <dbReference type="Proteomes" id="UP000178912"/>
    </source>
</evidence>
<evidence type="ECO:0000259" key="1">
    <source>
        <dbReference type="PROSITE" id="PS50097"/>
    </source>
</evidence>
<dbReference type="AlphaFoldDB" id="A0A1E1LFD2"/>